<protein>
    <submittedName>
        <fullName evidence="3">Uncharacterized protein</fullName>
    </submittedName>
</protein>
<feature type="coiled-coil region" evidence="1">
    <location>
        <begin position="7"/>
        <end position="34"/>
    </location>
</feature>
<proteinExistence type="predicted"/>
<reference evidence="3" key="1">
    <citation type="submission" date="2020-05" db="EMBL/GenBank/DDBJ databases">
        <authorList>
            <person name="Chiriac C."/>
            <person name="Salcher M."/>
            <person name="Ghai R."/>
            <person name="Kavagutti S V."/>
        </authorList>
    </citation>
    <scope>NUCLEOTIDE SEQUENCE</scope>
</reference>
<feature type="region of interest" description="Disordered" evidence="2">
    <location>
        <begin position="39"/>
        <end position="58"/>
    </location>
</feature>
<accession>A0A6J7WTI4</accession>
<evidence type="ECO:0000256" key="1">
    <source>
        <dbReference type="SAM" id="Coils"/>
    </source>
</evidence>
<keyword evidence="1" id="KW-0175">Coiled coil</keyword>
<organism evidence="3">
    <name type="scientific">uncultured Caudovirales phage</name>
    <dbReference type="NCBI Taxonomy" id="2100421"/>
    <lineage>
        <taxon>Viruses</taxon>
        <taxon>Duplodnaviria</taxon>
        <taxon>Heunggongvirae</taxon>
        <taxon>Uroviricota</taxon>
        <taxon>Caudoviricetes</taxon>
        <taxon>Peduoviridae</taxon>
        <taxon>Maltschvirus</taxon>
        <taxon>Maltschvirus maltsch</taxon>
    </lineage>
</organism>
<evidence type="ECO:0000313" key="3">
    <source>
        <dbReference type="EMBL" id="CAB5218573.1"/>
    </source>
</evidence>
<name>A0A6J7WTI4_9CAUD</name>
<sequence length="58" mass="6921">MSYIDNKHSLIREIQILELENELLRNQIKQLKNELLDSTEPKIGQIPLQRPKERKPNN</sequence>
<dbReference type="EMBL" id="LR798258">
    <property type="protein sequence ID" value="CAB5218573.1"/>
    <property type="molecule type" value="Genomic_DNA"/>
</dbReference>
<gene>
    <name evidence="3" type="ORF">UFOVP213_32</name>
</gene>
<evidence type="ECO:0000256" key="2">
    <source>
        <dbReference type="SAM" id="MobiDB-lite"/>
    </source>
</evidence>